<keyword evidence="5" id="KW-1185">Reference proteome</keyword>
<dbReference type="PROSITE" id="PS51301">
    <property type="entry name" value="KILA_N"/>
    <property type="match status" value="1"/>
</dbReference>
<feature type="region of interest" description="Disordered" evidence="2">
    <location>
        <begin position="1"/>
        <end position="81"/>
    </location>
</feature>
<accession>A0A160EQX0</accession>
<proteinExistence type="predicted"/>
<organism evidence="4 5">
    <name type="scientific">Powai lake megavirus</name>
    <dbReference type="NCBI Taxonomy" id="1842663"/>
    <lineage>
        <taxon>Viruses</taxon>
        <taxon>Varidnaviria</taxon>
        <taxon>Bamfordvirae</taxon>
        <taxon>Nucleocytoviricota</taxon>
        <taxon>Megaviricetes</taxon>
        <taxon>Imitervirales</taxon>
        <taxon>Mimiviridae</taxon>
        <taxon>Megamimivirinae</taxon>
        <taxon>Megavirus</taxon>
        <taxon>Megavirus powaiense</taxon>
    </lineage>
</organism>
<reference evidence="4 5" key="1">
    <citation type="journal article" date="2016" name="Genome Announc.">
        <title>Complete Genome Sequence of a New Megavirus Family Member Isolated from an Inland Water Lake for the First Time in India.</title>
        <authorList>
            <person name="Chatterjee A."/>
            <person name="Ali F."/>
            <person name="Bange D."/>
            <person name="Kondabagil K."/>
        </authorList>
    </citation>
    <scope>NUCLEOTIDE SEQUENCE [LARGE SCALE GENOMIC DNA]</scope>
    <source>
        <strain evidence="4">1</strain>
    </source>
</reference>
<dbReference type="RefSeq" id="YP_010776790.1">
    <property type="nucleotide sequence ID" value="NC_075034.1"/>
</dbReference>
<dbReference type="EMBL" id="KU877344">
    <property type="protein sequence ID" value="ANB51039.1"/>
    <property type="molecule type" value="Genomic_DNA"/>
</dbReference>
<feature type="domain" description="KilA-N" evidence="3">
    <location>
        <begin position="101"/>
        <end position="219"/>
    </location>
</feature>
<dbReference type="KEGG" id="vg:80513401"/>
<dbReference type="Pfam" id="PF04383">
    <property type="entry name" value="KilA-N"/>
    <property type="match status" value="1"/>
</dbReference>
<dbReference type="Pfam" id="PF12299">
    <property type="entry name" value="DUF3627"/>
    <property type="match status" value="2"/>
</dbReference>
<dbReference type="InterPro" id="IPR017880">
    <property type="entry name" value="KilA_N"/>
</dbReference>
<evidence type="ECO:0000256" key="1">
    <source>
        <dbReference type="SAM" id="Coils"/>
    </source>
</evidence>
<sequence length="446" mass="52242">MGEKKYKQVKKISGSKTSKPVRTSKKVKDRKLAQKYSKKSLKTDSDNSDSEPEIVSYKRTNKKKSQKYDSDKSELESESELDKYDNDNDFRNVIFENINDEYALGKFGDLEVVMMRENGYVNATNLCKKCGKDYKNWNQNSYSKELIKELIKQLSQINNNQIKKKSSAGNPAAEVTHTVKGGKLTIIRGTYVHPKLIIHIASWCSTEYAMKVSDIVTEFHAKEEVEKRELLLKKKDDKIDKLSKKLDTLIINNKELMVNNKELLNNNQELLQKNEKMDNRIKRLVKKNDEIYNINQDMLGKIDVISNDRVVKGRSSDDHMFVIVKNNDDPNEYDDDEDIYEYSAFRLMKKSYKIRMSHWDSSELCKQCLHNRRSEHLERHPEMEIVLKISHSPNSMNLWNRIKTKLGKKKITYSGCNFNLENDYTENKLVRDIKKIHNERLDTDDI</sequence>
<dbReference type="InterPro" id="IPR022549">
    <property type="entry name" value="DUF3627"/>
</dbReference>
<dbReference type="SMART" id="SM01252">
    <property type="entry name" value="KilA-N"/>
    <property type="match status" value="1"/>
</dbReference>
<evidence type="ECO:0000313" key="4">
    <source>
        <dbReference type="EMBL" id="ANB51039.1"/>
    </source>
</evidence>
<dbReference type="InterPro" id="IPR018004">
    <property type="entry name" value="KilA/APSES_HTH"/>
</dbReference>
<feature type="coiled-coil region" evidence="1">
    <location>
        <begin position="232"/>
        <end position="287"/>
    </location>
</feature>
<name>A0A160EQX0_9VIRU</name>
<protein>
    <recommendedName>
        <fullName evidence="3">KilA-N domain-containing protein</fullName>
    </recommendedName>
</protein>
<feature type="compositionally biased region" description="Basic and acidic residues" evidence="2">
    <location>
        <begin position="66"/>
        <end position="81"/>
    </location>
</feature>
<evidence type="ECO:0000313" key="5">
    <source>
        <dbReference type="Proteomes" id="UP000241365"/>
    </source>
</evidence>
<dbReference type="GeneID" id="80513401"/>
<evidence type="ECO:0000259" key="3">
    <source>
        <dbReference type="PROSITE" id="PS51301"/>
    </source>
</evidence>
<dbReference type="Proteomes" id="UP000241365">
    <property type="component" value="Segment"/>
</dbReference>
<evidence type="ECO:0000256" key="2">
    <source>
        <dbReference type="SAM" id="MobiDB-lite"/>
    </source>
</evidence>
<keyword evidence="1" id="KW-0175">Coiled coil</keyword>